<dbReference type="SUPFAM" id="SSF53850">
    <property type="entry name" value="Periplasmic binding protein-like II"/>
    <property type="match status" value="1"/>
</dbReference>
<sequence length="245" mass="27125">MDRREVLAALAPLSAKPQGTSELRVTLSTTWGEPFVVRQRGRPPQGILPELMQALAAEMKLTLRWVELPSLRTPAAMSKGEVDLHCLIHPDWWGEPVEPQRWSAPVVVMRDLLVAAPGGPADWAAYQAQSRWRIGTVHGYLYPTLQADMARGRLLRDDAPNQATLLAKLSRARTPLGIVSEYALAAHNRSQPEPLRLRALGVVHEVETRCLVAERPGPGQAAILAAIERLHRSGRWSALLKRHQG</sequence>
<proteinExistence type="predicted"/>
<dbReference type="RefSeq" id="WP_138855553.1">
    <property type="nucleotide sequence ID" value="NZ_CP040709.1"/>
</dbReference>
<comment type="caution">
    <text evidence="1">The sequence shown here is derived from an EMBL/GenBank/DDBJ whole genome shotgun (WGS) entry which is preliminary data.</text>
</comment>
<keyword evidence="2" id="KW-1185">Reference proteome</keyword>
<dbReference type="Gene3D" id="3.40.190.10">
    <property type="entry name" value="Periplasmic binding protein-like II"/>
    <property type="match status" value="2"/>
</dbReference>
<dbReference type="Proteomes" id="UP000554837">
    <property type="component" value="Unassembled WGS sequence"/>
</dbReference>
<organism evidence="1 2">
    <name type="scientific">Inhella inkyongensis</name>
    <dbReference type="NCBI Taxonomy" id="392593"/>
    <lineage>
        <taxon>Bacteria</taxon>
        <taxon>Pseudomonadati</taxon>
        <taxon>Pseudomonadota</taxon>
        <taxon>Betaproteobacteria</taxon>
        <taxon>Burkholderiales</taxon>
        <taxon>Sphaerotilaceae</taxon>
        <taxon>Inhella</taxon>
    </lineage>
</organism>
<name>A0A840S7P0_9BURK</name>
<dbReference type="OrthoDB" id="8581336at2"/>
<evidence type="ECO:0000313" key="2">
    <source>
        <dbReference type="Proteomes" id="UP000554837"/>
    </source>
</evidence>
<evidence type="ECO:0000313" key="1">
    <source>
        <dbReference type="EMBL" id="MBB5204804.1"/>
    </source>
</evidence>
<protein>
    <submittedName>
        <fullName evidence="1">Polar amino acid transport system substrate-binding protein</fullName>
    </submittedName>
</protein>
<accession>A0A840S7P0</accession>
<reference evidence="1 2" key="1">
    <citation type="submission" date="2020-08" db="EMBL/GenBank/DDBJ databases">
        <title>Genomic Encyclopedia of Type Strains, Phase IV (KMG-IV): sequencing the most valuable type-strain genomes for metagenomic binning, comparative biology and taxonomic classification.</title>
        <authorList>
            <person name="Goeker M."/>
        </authorList>
    </citation>
    <scope>NUCLEOTIDE SEQUENCE [LARGE SCALE GENOMIC DNA]</scope>
    <source>
        <strain evidence="1 2">DSM 23958</strain>
    </source>
</reference>
<gene>
    <name evidence="1" type="ORF">HNQ51_002118</name>
</gene>
<dbReference type="AlphaFoldDB" id="A0A840S7P0"/>
<dbReference type="PANTHER" id="PTHR35936">
    <property type="entry name" value="MEMBRANE-BOUND LYTIC MUREIN TRANSGLYCOSYLASE F"/>
    <property type="match status" value="1"/>
</dbReference>
<dbReference type="PANTHER" id="PTHR35936:SF6">
    <property type="entry name" value="AMINO ACID ABC TRANSPORTER SUBSTRATE-BINDING PAAT FAMILY PROTEIN"/>
    <property type="match status" value="1"/>
</dbReference>
<dbReference type="EMBL" id="JACHHO010000002">
    <property type="protein sequence ID" value="MBB5204804.1"/>
    <property type="molecule type" value="Genomic_DNA"/>
</dbReference>